<dbReference type="PANTHER" id="PTHR15002:SF0">
    <property type="entry name" value="RIBOSOMAL BIOGENESIS PROTEIN LAS1L"/>
    <property type="match status" value="1"/>
</dbReference>
<dbReference type="GO" id="GO:0000470">
    <property type="term" value="P:maturation of LSU-rRNA"/>
    <property type="evidence" value="ECO:0007669"/>
    <property type="project" value="TreeGrafter"/>
</dbReference>
<organism evidence="2 3">
    <name type="scientific">Wickerhamomyces ciferrii (strain ATCC 14091 / BCRC 22168 / CBS 111 / JCM 3599 / NBRC 0793 / NRRL Y-1031 F-60-10)</name>
    <name type="common">Yeast</name>
    <name type="synonym">Pichia ciferrii</name>
    <dbReference type="NCBI Taxonomy" id="1206466"/>
    <lineage>
        <taxon>Eukaryota</taxon>
        <taxon>Fungi</taxon>
        <taxon>Dikarya</taxon>
        <taxon>Ascomycota</taxon>
        <taxon>Saccharomycotina</taxon>
        <taxon>Saccharomycetes</taxon>
        <taxon>Phaffomycetales</taxon>
        <taxon>Wickerhamomycetaceae</taxon>
        <taxon>Wickerhamomyces</taxon>
    </lineage>
</organism>
<dbReference type="GO" id="GO:0004519">
    <property type="term" value="F:endonuclease activity"/>
    <property type="evidence" value="ECO:0007669"/>
    <property type="project" value="InterPro"/>
</dbReference>
<accession>K0KIG7</accession>
<dbReference type="Pfam" id="PF04031">
    <property type="entry name" value="Las1"/>
    <property type="match status" value="1"/>
</dbReference>
<dbReference type="InterPro" id="IPR007174">
    <property type="entry name" value="Las1"/>
</dbReference>
<evidence type="ECO:0000313" key="3">
    <source>
        <dbReference type="Proteomes" id="UP000009328"/>
    </source>
</evidence>
<dbReference type="FunCoup" id="K0KIG7">
    <property type="interactions" value="103"/>
</dbReference>
<dbReference type="STRING" id="1206466.K0KIG7"/>
<dbReference type="AlphaFoldDB" id="K0KIG7"/>
<evidence type="ECO:0000313" key="2">
    <source>
        <dbReference type="EMBL" id="CCH45015.1"/>
    </source>
</evidence>
<proteinExistence type="predicted"/>
<dbReference type="EMBL" id="CAIF01000178">
    <property type="protein sequence ID" value="CCH45015.1"/>
    <property type="molecule type" value="Genomic_DNA"/>
</dbReference>
<dbReference type="Proteomes" id="UP000009328">
    <property type="component" value="Unassembled WGS sequence"/>
</dbReference>
<dbReference type="PANTHER" id="PTHR15002">
    <property type="entry name" value="RIBOSOMAL BIOGENESIS PROTEIN LAS1L"/>
    <property type="match status" value="1"/>
</dbReference>
<sequence length="417" mass="49667">MNKHPRHTAFRSSQDLIDLRTQLFHSNTQDQKRAIQRILSLETRTKLPHLLQSTAYLLQTKNSFIQNDDSQNETVLQLSSTMCLIRFVNGLLDPSQQSTFAIPLNLLAKKIGLPNWFVELRHSGTHESLPSLEMLEIGINGALDWIQLNYWDKIEIKDDLLDEEEDLENDVDYKDLIRKYRRIRRMDINKFIKFGDSSEEGKEYWKIVKLLEKGIENKKFYKVLMFQNCIINEKYKWEQLRLLFEPLFLYLIKSNDQFSWKLLDKLIFKKYEYEKFEKILKEEETNEEQYNSNEMKQVTKWIIWIVEHLQDQQISKSIEIISKINHGFNIEILQKINEKHGQQNHELKELINMKINSIENSLNKTAQAKINSRLVTEIDDVFADLENLKKKAKLVKTYPIKNFEPYPNWKPKPFGVL</sequence>
<dbReference type="eggNOG" id="KOG2425">
    <property type="taxonomic scope" value="Eukaryota"/>
</dbReference>
<protein>
    <submittedName>
        <fullName evidence="2">LAS1-like protein</fullName>
    </submittedName>
</protein>
<evidence type="ECO:0000256" key="1">
    <source>
        <dbReference type="SAM" id="Coils"/>
    </source>
</evidence>
<dbReference type="InParanoid" id="K0KIG7"/>
<gene>
    <name evidence="2" type="ORF">BN7_4594</name>
</gene>
<feature type="coiled-coil region" evidence="1">
    <location>
        <begin position="333"/>
        <end position="391"/>
    </location>
</feature>
<keyword evidence="3" id="KW-1185">Reference proteome</keyword>
<dbReference type="HOGENOM" id="CLU_659229_0_0_1"/>
<reference evidence="2 3" key="1">
    <citation type="journal article" date="2012" name="Eukaryot. Cell">
        <title>Draft genome sequence of Wickerhamomyces ciferrii NRRL Y-1031 F-60-10.</title>
        <authorList>
            <person name="Schneider J."/>
            <person name="Andrea H."/>
            <person name="Blom J."/>
            <person name="Jaenicke S."/>
            <person name="Ruckert C."/>
            <person name="Schorsch C."/>
            <person name="Szczepanowski R."/>
            <person name="Farwick M."/>
            <person name="Goesmann A."/>
            <person name="Puhler A."/>
            <person name="Schaffer S."/>
            <person name="Tauch A."/>
            <person name="Kohler T."/>
            <person name="Brinkrolf K."/>
        </authorList>
    </citation>
    <scope>NUCLEOTIDE SEQUENCE [LARGE SCALE GENOMIC DNA]</scope>
    <source>
        <strain evidence="3">ATCC 14091 / BCRC 22168 / CBS 111 / JCM 3599 / NBRC 0793 / NRRL Y-1031 F-60-10</strain>
    </source>
</reference>
<name>K0KIG7_WICCF</name>
<dbReference type="GO" id="GO:0000460">
    <property type="term" value="P:maturation of 5.8S rRNA"/>
    <property type="evidence" value="ECO:0007669"/>
    <property type="project" value="TreeGrafter"/>
</dbReference>
<keyword evidence="1" id="KW-0175">Coiled coil</keyword>
<comment type="caution">
    <text evidence="2">The sequence shown here is derived from an EMBL/GenBank/DDBJ whole genome shotgun (WGS) entry which is preliminary data.</text>
</comment>
<dbReference type="GO" id="GO:0090730">
    <property type="term" value="C:Las1 complex"/>
    <property type="evidence" value="ECO:0007669"/>
    <property type="project" value="InterPro"/>
</dbReference>
<dbReference type="GO" id="GO:0030687">
    <property type="term" value="C:preribosome, large subunit precursor"/>
    <property type="evidence" value="ECO:0007669"/>
    <property type="project" value="TreeGrafter"/>
</dbReference>